<sequence>MIACAAAPTAAWSRPDAVSRALTAAGGEAVLRRVLAVAWRGTARMMLGKVPVDLNVETRIEPFVRGRSDTWLESEGRSTIRTVMVERDSAFLVHEGAQTALAPEQARFERQQFGAYAYLLLAPAFVSAASATRLNAAREGYPPIALTLARDGRIAAADYRIGTPDHEGRSLRQHFSLAGSVSSNGVRFPRVITIVQDGRPLSRLTIRDFSVDLDAA</sequence>
<comment type="caution">
    <text evidence="1">The sequence shown here is derived from an EMBL/GenBank/DDBJ whole genome shotgun (WGS) entry which is preliminary data.</text>
</comment>
<proteinExistence type="predicted"/>
<protein>
    <recommendedName>
        <fullName evidence="3">Outer membrane lipoprotein carrier protein LolA</fullName>
    </recommendedName>
</protein>
<evidence type="ECO:0008006" key="3">
    <source>
        <dbReference type="Google" id="ProtNLM"/>
    </source>
</evidence>
<evidence type="ECO:0000313" key="2">
    <source>
        <dbReference type="Proteomes" id="UP000618591"/>
    </source>
</evidence>
<gene>
    <name evidence="1" type="ORF">GCM10011395_05940</name>
</gene>
<name>A0ABQ1G7U9_9SPHN</name>
<dbReference type="Proteomes" id="UP000618591">
    <property type="component" value="Unassembled WGS sequence"/>
</dbReference>
<evidence type="ECO:0000313" key="1">
    <source>
        <dbReference type="EMBL" id="GGA38432.1"/>
    </source>
</evidence>
<dbReference type="EMBL" id="BMDW01000003">
    <property type="protein sequence ID" value="GGA38432.1"/>
    <property type="molecule type" value="Genomic_DNA"/>
</dbReference>
<organism evidence="1 2">
    <name type="scientific">Sphingomonas psychrolutea</name>
    <dbReference type="NCBI Taxonomy" id="1259676"/>
    <lineage>
        <taxon>Bacteria</taxon>
        <taxon>Pseudomonadati</taxon>
        <taxon>Pseudomonadota</taxon>
        <taxon>Alphaproteobacteria</taxon>
        <taxon>Sphingomonadales</taxon>
        <taxon>Sphingomonadaceae</taxon>
        <taxon>Sphingomonas</taxon>
    </lineage>
</organism>
<accession>A0ABQ1G7U9</accession>
<keyword evidence="2" id="KW-1185">Reference proteome</keyword>
<dbReference type="RefSeq" id="WP_188445382.1">
    <property type="nucleotide sequence ID" value="NZ_BMDW01000003.1"/>
</dbReference>
<reference evidence="2" key="1">
    <citation type="journal article" date="2019" name="Int. J. Syst. Evol. Microbiol.">
        <title>The Global Catalogue of Microorganisms (GCM) 10K type strain sequencing project: providing services to taxonomists for standard genome sequencing and annotation.</title>
        <authorList>
            <consortium name="The Broad Institute Genomics Platform"/>
            <consortium name="The Broad Institute Genome Sequencing Center for Infectious Disease"/>
            <person name="Wu L."/>
            <person name="Ma J."/>
        </authorList>
    </citation>
    <scope>NUCLEOTIDE SEQUENCE [LARGE SCALE GENOMIC DNA]</scope>
    <source>
        <strain evidence="2">CGMCC 1.10106</strain>
    </source>
</reference>